<sequence>MRGAGVAHTPASLQPSREGAIEEGRGRCAVSGRRLLLLTEAGDLCRCRGRRKLATSSSGIERWKGKHLWFELDKRPWPTFHFGMTGSIKIRGVEVVRYRRSIFKQDEEWPPKFYKLILKFNDGVQLAFTDSRRFARIRLVDDPLATPPVSELGVDAFSELPPPNEFAALVSKRGVSIKSLLLDQRTLAGVGNWVADEVLCQARIHPEQVASSLTREQCDALHRSLQTVLKTAVELDADCEKFPKNWLFHYRWDKLPGKINGHPISYATVGQRTTAFVPALQKKVGTGKVIGTRGGSRSTKSEKAAIDVSVNSAEEPVEPLKLRSTTSRKRRRASEQQQDSSVEEDGSPGVETGGKRVRGTAAAASGKMEDENAETDARTTPKRATPGKTNMALRSVVKANGSPGVGTRGKRGRETAVAGSGKMDDENAETDARTRGTPGKTNMALRNARTTPAKTNMALRSATKDFLDSKEDGNPGVGTRAKRAGETGVAASRKMDDRNSETETRTTPSRGSAGKTNMALRSATKEDVNPGVGTRGKRPRETAAVSGKMDEGNAEADPATTPRVATPGKADMGSRRAAKEDGSPGVETRGKRARETEVAASGKMHNGNPQTDTRTNPSRGTPWKMNIALRSAIKEDGSPGVETRGSRRTAPVAVGKMDDGNGETDATASRTRQGKVNIALRKHSKQENQSAPPVEQKTIGKNDTTQKGTAKSKDGGGGSEEGDGKITRGKKTRAQDSGKEEEGGERTAPAVLDKNSKGNTPAKGVPNKRSNSAEQDHMVHIIIEAAKEDVNANKSARGGATPQQLRGRNPPRGVKKQSSASQEESTPGSREVKAGSNGVQKQTHAREGKVPIPEIKNGVENSIGKHSRTRARFQRKGTHTSQKQRQDVKEKGTGRRPLTKEINKIGGDADGVSDEGRRRSARIGTKKA</sequence>
<dbReference type="InterPro" id="IPR035937">
    <property type="entry name" value="FPG_N"/>
</dbReference>
<dbReference type="InterPro" id="IPR010979">
    <property type="entry name" value="Ribosomal_uS13-like_H2TH"/>
</dbReference>
<dbReference type="FunFam" id="1.10.8.50:FF:000009">
    <property type="entry name" value="Formamidopyrimidine-DNA glycosylase"/>
    <property type="match status" value="1"/>
</dbReference>
<feature type="compositionally biased region" description="Basic and acidic residues" evidence="10">
    <location>
        <begin position="367"/>
        <end position="379"/>
    </location>
</feature>
<evidence type="ECO:0000256" key="6">
    <source>
        <dbReference type="ARBA" id="ARBA00023204"/>
    </source>
</evidence>
<dbReference type="PROSITE" id="PS51068">
    <property type="entry name" value="FPG_CAT"/>
    <property type="match status" value="1"/>
</dbReference>
<dbReference type="Gramene" id="GBG67758">
    <property type="protein sequence ID" value="GBG67758"/>
    <property type="gene ID" value="CBR_g884"/>
</dbReference>
<organism evidence="12 13">
    <name type="scientific">Chara braunii</name>
    <name type="common">Braun's stonewort</name>
    <dbReference type="NCBI Taxonomy" id="69332"/>
    <lineage>
        <taxon>Eukaryota</taxon>
        <taxon>Viridiplantae</taxon>
        <taxon>Streptophyta</taxon>
        <taxon>Charophyceae</taxon>
        <taxon>Charales</taxon>
        <taxon>Characeae</taxon>
        <taxon>Chara</taxon>
    </lineage>
</organism>
<feature type="compositionally biased region" description="Basic residues" evidence="10">
    <location>
        <begin position="919"/>
        <end position="928"/>
    </location>
</feature>
<feature type="domain" description="Formamidopyrimidine-DNA glycosylase catalytic" evidence="11">
    <location>
        <begin position="64"/>
        <end position="135"/>
    </location>
</feature>
<gene>
    <name evidence="12" type="ORF">CBR_g884</name>
</gene>
<evidence type="ECO:0000256" key="1">
    <source>
        <dbReference type="ARBA" id="ARBA00001668"/>
    </source>
</evidence>
<evidence type="ECO:0000256" key="4">
    <source>
        <dbReference type="ARBA" id="ARBA00022801"/>
    </source>
</evidence>
<dbReference type="GO" id="GO:0016829">
    <property type="term" value="F:lyase activity"/>
    <property type="evidence" value="ECO:0007669"/>
    <property type="project" value="UniProtKB-KW"/>
</dbReference>
<keyword evidence="3" id="KW-0227">DNA damage</keyword>
<feature type="compositionally biased region" description="Basic and acidic residues" evidence="10">
    <location>
        <begin position="462"/>
        <end position="473"/>
    </location>
</feature>
<name>A0A388KCH4_CHABU</name>
<feature type="compositionally biased region" description="Basic and acidic residues" evidence="10">
    <location>
        <begin position="733"/>
        <end position="745"/>
    </location>
</feature>
<dbReference type="OrthoDB" id="444592at2759"/>
<dbReference type="SMART" id="SM01232">
    <property type="entry name" value="H2TH"/>
    <property type="match status" value="1"/>
</dbReference>
<evidence type="ECO:0000259" key="11">
    <source>
        <dbReference type="PROSITE" id="PS51068"/>
    </source>
</evidence>
<dbReference type="SUPFAM" id="SSF46946">
    <property type="entry name" value="S13-like H2TH domain"/>
    <property type="match status" value="1"/>
</dbReference>
<feature type="compositionally biased region" description="Polar residues" evidence="10">
    <location>
        <begin position="699"/>
        <end position="709"/>
    </location>
</feature>
<keyword evidence="8" id="KW-0511">Multifunctional enzyme</keyword>
<evidence type="ECO:0000256" key="7">
    <source>
        <dbReference type="ARBA" id="ARBA00023239"/>
    </source>
</evidence>
<comment type="caution">
    <text evidence="12">The sequence shown here is derived from an EMBL/GenBank/DDBJ whole genome shotgun (WGS) entry which is preliminary data.</text>
</comment>
<dbReference type="PANTHER" id="PTHR22993">
    <property type="entry name" value="FORMAMIDOPYRIMIDINE-DNA GLYCOSYLASE"/>
    <property type="match status" value="1"/>
</dbReference>
<evidence type="ECO:0000256" key="10">
    <source>
        <dbReference type="SAM" id="MobiDB-lite"/>
    </source>
</evidence>
<evidence type="ECO:0000313" key="12">
    <source>
        <dbReference type="EMBL" id="GBG67758.1"/>
    </source>
</evidence>
<protein>
    <recommendedName>
        <fullName evidence="11">Formamidopyrimidine-DNA glycosylase catalytic domain-containing protein</fullName>
    </recommendedName>
</protein>
<proteinExistence type="inferred from homology"/>
<dbReference type="SUPFAM" id="SSF81624">
    <property type="entry name" value="N-terminal domain of MutM-like DNA repair proteins"/>
    <property type="match status" value="1"/>
</dbReference>
<feature type="compositionally biased region" description="Basic and acidic residues" evidence="10">
    <location>
        <begin position="774"/>
        <end position="791"/>
    </location>
</feature>
<comment type="similarity">
    <text evidence="2">Belongs to the FPG family.</text>
</comment>
<dbReference type="GO" id="GO:0003684">
    <property type="term" value="F:damaged DNA binding"/>
    <property type="evidence" value="ECO:0007669"/>
    <property type="project" value="InterPro"/>
</dbReference>
<feature type="compositionally biased region" description="Polar residues" evidence="10">
    <location>
        <begin position="816"/>
        <end position="828"/>
    </location>
</feature>
<evidence type="ECO:0000256" key="9">
    <source>
        <dbReference type="ARBA" id="ARBA00023295"/>
    </source>
</evidence>
<dbReference type="Pfam" id="PF01149">
    <property type="entry name" value="Fapy_DNA_glyco"/>
    <property type="match status" value="1"/>
</dbReference>
<keyword evidence="7" id="KW-0456">Lyase</keyword>
<dbReference type="InterPro" id="IPR012319">
    <property type="entry name" value="FPG_cat"/>
</dbReference>
<dbReference type="EMBL" id="BFEA01000091">
    <property type="protein sequence ID" value="GBG67758.1"/>
    <property type="molecule type" value="Genomic_DNA"/>
</dbReference>
<evidence type="ECO:0000256" key="8">
    <source>
        <dbReference type="ARBA" id="ARBA00023268"/>
    </source>
</evidence>
<dbReference type="GO" id="GO:0005634">
    <property type="term" value="C:nucleus"/>
    <property type="evidence" value="ECO:0007669"/>
    <property type="project" value="TreeGrafter"/>
</dbReference>
<dbReference type="GO" id="GO:0008270">
    <property type="term" value="F:zinc ion binding"/>
    <property type="evidence" value="ECO:0007669"/>
    <property type="project" value="InterPro"/>
</dbReference>
<dbReference type="GO" id="GO:0003906">
    <property type="term" value="F:DNA-(apurinic or apyrimidinic site) endonuclease activity"/>
    <property type="evidence" value="ECO:0007669"/>
    <property type="project" value="InterPro"/>
</dbReference>
<dbReference type="GO" id="GO:0006284">
    <property type="term" value="P:base-excision repair"/>
    <property type="evidence" value="ECO:0007669"/>
    <property type="project" value="InterPro"/>
</dbReference>
<dbReference type="Proteomes" id="UP000265515">
    <property type="component" value="Unassembled WGS sequence"/>
</dbReference>
<feature type="compositionally biased region" description="Basic and acidic residues" evidence="10">
    <location>
        <begin position="493"/>
        <end position="504"/>
    </location>
</feature>
<accession>A0A388KCH4</accession>
<evidence type="ECO:0000256" key="5">
    <source>
        <dbReference type="ARBA" id="ARBA00023125"/>
    </source>
</evidence>
<keyword evidence="4" id="KW-0378">Hydrolase</keyword>
<evidence type="ECO:0000256" key="2">
    <source>
        <dbReference type="ARBA" id="ARBA00009409"/>
    </source>
</evidence>
<dbReference type="Gene3D" id="1.10.8.50">
    <property type="match status" value="1"/>
</dbReference>
<feature type="compositionally biased region" description="Basic and acidic residues" evidence="10">
    <location>
        <begin position="572"/>
        <end position="597"/>
    </location>
</feature>
<feature type="compositionally biased region" description="Basic residues" evidence="10">
    <location>
        <begin position="865"/>
        <end position="878"/>
    </location>
</feature>
<dbReference type="Gene3D" id="3.20.190.10">
    <property type="entry name" value="MutM-like, N-terminal"/>
    <property type="match status" value="1"/>
</dbReference>
<dbReference type="Pfam" id="PF06831">
    <property type="entry name" value="H2TH"/>
    <property type="match status" value="1"/>
</dbReference>
<feature type="compositionally biased region" description="Basic and acidic residues" evidence="10">
    <location>
        <begin position="422"/>
        <end position="434"/>
    </location>
</feature>
<dbReference type="SMART" id="SM00898">
    <property type="entry name" value="Fapy_DNA_glyco"/>
    <property type="match status" value="1"/>
</dbReference>
<reference evidence="12 13" key="1">
    <citation type="journal article" date="2018" name="Cell">
        <title>The Chara Genome: Secondary Complexity and Implications for Plant Terrestrialization.</title>
        <authorList>
            <person name="Nishiyama T."/>
            <person name="Sakayama H."/>
            <person name="Vries J.D."/>
            <person name="Buschmann H."/>
            <person name="Saint-Marcoux D."/>
            <person name="Ullrich K.K."/>
            <person name="Haas F.B."/>
            <person name="Vanderstraeten L."/>
            <person name="Becker D."/>
            <person name="Lang D."/>
            <person name="Vosolsobe S."/>
            <person name="Rombauts S."/>
            <person name="Wilhelmsson P.K.I."/>
            <person name="Janitza P."/>
            <person name="Kern R."/>
            <person name="Heyl A."/>
            <person name="Rumpler F."/>
            <person name="Villalobos L.I.A.C."/>
            <person name="Clay J.M."/>
            <person name="Skokan R."/>
            <person name="Toyoda A."/>
            <person name="Suzuki Y."/>
            <person name="Kagoshima H."/>
            <person name="Schijlen E."/>
            <person name="Tajeshwar N."/>
            <person name="Catarino B."/>
            <person name="Hetherington A.J."/>
            <person name="Saltykova A."/>
            <person name="Bonnot C."/>
            <person name="Breuninger H."/>
            <person name="Symeonidi A."/>
            <person name="Radhakrishnan G.V."/>
            <person name="Van Nieuwerburgh F."/>
            <person name="Deforce D."/>
            <person name="Chang C."/>
            <person name="Karol K.G."/>
            <person name="Hedrich R."/>
            <person name="Ulvskov P."/>
            <person name="Glockner G."/>
            <person name="Delwiche C.F."/>
            <person name="Petrasek J."/>
            <person name="Van de Peer Y."/>
            <person name="Friml J."/>
            <person name="Beilby M."/>
            <person name="Dolan L."/>
            <person name="Kohara Y."/>
            <person name="Sugano S."/>
            <person name="Fujiyama A."/>
            <person name="Delaux P.-M."/>
            <person name="Quint M."/>
            <person name="TheiBen G."/>
            <person name="Hagemann M."/>
            <person name="Harholt J."/>
            <person name="Dunand C."/>
            <person name="Zachgo S."/>
            <person name="Langdale J."/>
            <person name="Maumus F."/>
            <person name="Straeten D.V.D."/>
            <person name="Gould S.B."/>
            <person name="Rensing S.A."/>
        </authorList>
    </citation>
    <scope>NUCLEOTIDE SEQUENCE [LARGE SCALE GENOMIC DNA]</scope>
    <source>
        <strain evidence="12 13">S276</strain>
    </source>
</reference>
<keyword evidence="5" id="KW-0238">DNA-binding</keyword>
<dbReference type="AlphaFoldDB" id="A0A388KCH4"/>
<keyword evidence="13" id="KW-1185">Reference proteome</keyword>
<feature type="compositionally biased region" description="Polar residues" evidence="10">
    <location>
        <begin position="607"/>
        <end position="619"/>
    </location>
</feature>
<keyword evidence="6" id="KW-0234">DNA repair</keyword>
<evidence type="ECO:0000256" key="3">
    <source>
        <dbReference type="ARBA" id="ARBA00022763"/>
    </source>
</evidence>
<evidence type="ECO:0000313" key="13">
    <source>
        <dbReference type="Proteomes" id="UP000265515"/>
    </source>
</evidence>
<dbReference type="GO" id="GO:0008534">
    <property type="term" value="F:oxidized purine nucleobase lesion DNA N-glycosylase activity"/>
    <property type="evidence" value="ECO:0007669"/>
    <property type="project" value="UniProtKB-EC"/>
</dbReference>
<dbReference type="InterPro" id="IPR015886">
    <property type="entry name" value="H2TH_FPG"/>
</dbReference>
<feature type="region of interest" description="Disordered" evidence="10">
    <location>
        <begin position="288"/>
        <end position="928"/>
    </location>
</feature>
<comment type="catalytic activity">
    <reaction evidence="1">
        <text>Hydrolysis of DNA containing ring-opened 7-methylguanine residues, releasing 2,6-diamino-4-hydroxy-5-(N-methyl)formamidopyrimidine.</text>
        <dbReference type="EC" id="3.2.2.23"/>
    </reaction>
</comment>
<keyword evidence="9" id="KW-0326">Glycosidase</keyword>
<feature type="compositionally biased region" description="Basic and acidic residues" evidence="10">
    <location>
        <begin position="884"/>
        <end position="903"/>
    </location>
</feature>
<dbReference type="PANTHER" id="PTHR22993:SF9">
    <property type="entry name" value="FORMAMIDOPYRIMIDINE-DNA GLYCOSYLASE"/>
    <property type="match status" value="1"/>
</dbReference>
<dbReference type="STRING" id="69332.A0A388KCH4"/>